<dbReference type="AlphaFoldDB" id="A0A090E3F1"/>
<dbReference type="EMBL" id="CCMZ01000029">
    <property type="protein sequence ID" value="CDX21323.1"/>
    <property type="molecule type" value="Genomic_DNA"/>
</dbReference>
<evidence type="ECO:0000313" key="1">
    <source>
        <dbReference type="EMBL" id="CDX21323.1"/>
    </source>
</evidence>
<evidence type="ECO:0000313" key="2">
    <source>
        <dbReference type="Proteomes" id="UP000045285"/>
    </source>
</evidence>
<organism evidence="1 2">
    <name type="scientific">Mesorhizobium plurifarium</name>
    <dbReference type="NCBI Taxonomy" id="69974"/>
    <lineage>
        <taxon>Bacteria</taxon>
        <taxon>Pseudomonadati</taxon>
        <taxon>Pseudomonadota</taxon>
        <taxon>Alphaproteobacteria</taxon>
        <taxon>Hyphomicrobiales</taxon>
        <taxon>Phyllobacteriaceae</taxon>
        <taxon>Mesorhizobium</taxon>
    </lineage>
</organism>
<dbReference type="Proteomes" id="UP000045285">
    <property type="component" value="Unassembled WGS sequence"/>
</dbReference>
<proteinExistence type="predicted"/>
<gene>
    <name evidence="1" type="ORF">MPL3356_350058</name>
</gene>
<reference evidence="2" key="1">
    <citation type="submission" date="2014-08" db="EMBL/GenBank/DDBJ databases">
        <authorList>
            <person name="Moulin L."/>
        </authorList>
    </citation>
    <scope>NUCLEOTIDE SEQUENCE [LARGE SCALE GENOMIC DNA]</scope>
</reference>
<name>A0A090E3F1_MESPL</name>
<accession>A0A090E3F1</accession>
<sequence>MLKLMFAKESLSLRRGGRLEVSGSWGVKPPVGNCFLMGRVSQPHQMGNVLLLRRMKLLQKHQSVVGRVAALRQLFD</sequence>
<protein>
    <submittedName>
        <fullName evidence="1">Uncharacterized protein</fullName>
    </submittedName>
</protein>
<keyword evidence="2" id="KW-1185">Reference proteome</keyword>